<dbReference type="Proteomes" id="UP000016986">
    <property type="component" value="Unassembled WGS sequence"/>
</dbReference>
<protein>
    <recommendedName>
        <fullName evidence="3">Small CPxCG-related zinc finger protein</fullName>
    </recommendedName>
</protein>
<accession>U3AA65</accession>
<evidence type="ECO:0008006" key="3">
    <source>
        <dbReference type="Google" id="ProtNLM"/>
    </source>
</evidence>
<evidence type="ECO:0000313" key="1">
    <source>
        <dbReference type="EMBL" id="GAD51658.1"/>
    </source>
</evidence>
<sequence length="38" mass="4235">MSQPRYEQCAVCGWTGERTDLDASGDEYRCPVCGEHIA</sequence>
<dbReference type="AlphaFoldDB" id="U3AA65"/>
<name>U3AA65_9EURY</name>
<comment type="caution">
    <text evidence="1">The sequence shown here is derived from an EMBL/GenBank/DDBJ whole genome shotgun (WGS) entry which is preliminary data.</text>
</comment>
<gene>
    <name evidence="1" type="ORF">MBEHAL_0418</name>
</gene>
<proteinExistence type="predicted"/>
<organism evidence="1 2">
    <name type="scientific">Halarchaeum acidiphilum MH1-52-1</name>
    <dbReference type="NCBI Taxonomy" id="1261545"/>
    <lineage>
        <taxon>Archaea</taxon>
        <taxon>Methanobacteriati</taxon>
        <taxon>Methanobacteriota</taxon>
        <taxon>Stenosarchaea group</taxon>
        <taxon>Halobacteria</taxon>
        <taxon>Halobacteriales</taxon>
        <taxon>Halobacteriaceae</taxon>
    </lineage>
</organism>
<reference evidence="1 2" key="1">
    <citation type="submission" date="2013-09" db="EMBL/GenBank/DDBJ databases">
        <title>Whole genome sequencing of Halarchaeum acidiphilum strain MH1-52-1.</title>
        <authorList>
            <person name="Shimane Y."/>
            <person name="Minegishi H."/>
            <person name="Nishi S."/>
            <person name="Echigo A."/>
            <person name="Shuto A."/>
            <person name="Konishi M."/>
            <person name="Ito T."/>
            <person name="Ohkuma M."/>
            <person name="Ohta Y."/>
            <person name="Nagano Y."/>
            <person name="Tsubouchi T."/>
            <person name="Mori K."/>
            <person name="Usui K."/>
            <person name="Kamekura M."/>
            <person name="Usami R."/>
            <person name="Takaki Y."/>
            <person name="Hatada Y."/>
        </authorList>
    </citation>
    <scope>NUCLEOTIDE SEQUENCE [LARGE SCALE GENOMIC DNA]</scope>
    <source>
        <strain evidence="1 2">JCM 16109</strain>
    </source>
</reference>
<dbReference type="SUPFAM" id="SSF57802">
    <property type="entry name" value="Rubredoxin-like"/>
    <property type="match status" value="1"/>
</dbReference>
<keyword evidence="2" id="KW-1185">Reference proteome</keyword>
<dbReference type="EMBL" id="BATA01000006">
    <property type="protein sequence ID" value="GAD51658.1"/>
    <property type="molecule type" value="Genomic_DNA"/>
</dbReference>
<evidence type="ECO:0000313" key="2">
    <source>
        <dbReference type="Proteomes" id="UP000016986"/>
    </source>
</evidence>